<organism evidence="1 2">
    <name type="scientific">Pisolithus microcarpus 441</name>
    <dbReference type="NCBI Taxonomy" id="765257"/>
    <lineage>
        <taxon>Eukaryota</taxon>
        <taxon>Fungi</taxon>
        <taxon>Dikarya</taxon>
        <taxon>Basidiomycota</taxon>
        <taxon>Agaricomycotina</taxon>
        <taxon>Agaricomycetes</taxon>
        <taxon>Agaricomycetidae</taxon>
        <taxon>Boletales</taxon>
        <taxon>Sclerodermatineae</taxon>
        <taxon>Pisolithaceae</taxon>
        <taxon>Pisolithus</taxon>
    </lineage>
</organism>
<dbReference type="AlphaFoldDB" id="A0A0C9ZZP4"/>
<accession>A0A0C9ZZP4</accession>
<reference evidence="2" key="2">
    <citation type="submission" date="2015-01" db="EMBL/GenBank/DDBJ databases">
        <title>Evolutionary Origins and Diversification of the Mycorrhizal Mutualists.</title>
        <authorList>
            <consortium name="DOE Joint Genome Institute"/>
            <consortium name="Mycorrhizal Genomics Consortium"/>
            <person name="Kohler A."/>
            <person name="Kuo A."/>
            <person name="Nagy L.G."/>
            <person name="Floudas D."/>
            <person name="Copeland A."/>
            <person name="Barry K.W."/>
            <person name="Cichocki N."/>
            <person name="Veneault-Fourrey C."/>
            <person name="LaButti K."/>
            <person name="Lindquist E.A."/>
            <person name="Lipzen A."/>
            <person name="Lundell T."/>
            <person name="Morin E."/>
            <person name="Murat C."/>
            <person name="Riley R."/>
            <person name="Ohm R."/>
            <person name="Sun H."/>
            <person name="Tunlid A."/>
            <person name="Henrissat B."/>
            <person name="Grigoriev I.V."/>
            <person name="Hibbett D.S."/>
            <person name="Martin F."/>
        </authorList>
    </citation>
    <scope>NUCLEOTIDE SEQUENCE [LARGE SCALE GENOMIC DNA]</scope>
    <source>
        <strain evidence="2">441</strain>
    </source>
</reference>
<dbReference type="Proteomes" id="UP000054018">
    <property type="component" value="Unassembled WGS sequence"/>
</dbReference>
<feature type="non-terminal residue" evidence="1">
    <location>
        <position position="1"/>
    </location>
</feature>
<feature type="non-terminal residue" evidence="1">
    <location>
        <position position="102"/>
    </location>
</feature>
<keyword evidence="2" id="KW-1185">Reference proteome</keyword>
<evidence type="ECO:0000313" key="1">
    <source>
        <dbReference type="EMBL" id="KIK25268.1"/>
    </source>
</evidence>
<dbReference type="STRING" id="765257.A0A0C9ZZP4"/>
<dbReference type="EMBL" id="KN833709">
    <property type="protein sequence ID" value="KIK25268.1"/>
    <property type="molecule type" value="Genomic_DNA"/>
</dbReference>
<protein>
    <submittedName>
        <fullName evidence="1">Uncharacterized protein</fullName>
    </submittedName>
</protein>
<reference evidence="1 2" key="1">
    <citation type="submission" date="2014-04" db="EMBL/GenBank/DDBJ databases">
        <authorList>
            <consortium name="DOE Joint Genome Institute"/>
            <person name="Kuo A."/>
            <person name="Kohler A."/>
            <person name="Costa M.D."/>
            <person name="Nagy L.G."/>
            <person name="Floudas D."/>
            <person name="Copeland A."/>
            <person name="Barry K.W."/>
            <person name="Cichocki N."/>
            <person name="Veneault-Fourrey C."/>
            <person name="LaButti K."/>
            <person name="Lindquist E.A."/>
            <person name="Lipzen A."/>
            <person name="Lundell T."/>
            <person name="Morin E."/>
            <person name="Murat C."/>
            <person name="Sun H."/>
            <person name="Tunlid A."/>
            <person name="Henrissat B."/>
            <person name="Grigoriev I.V."/>
            <person name="Hibbett D.S."/>
            <person name="Martin F."/>
            <person name="Nordberg H.P."/>
            <person name="Cantor M.N."/>
            <person name="Hua S.X."/>
        </authorList>
    </citation>
    <scope>NUCLEOTIDE SEQUENCE [LARGE SCALE GENOMIC DNA]</scope>
    <source>
        <strain evidence="1 2">441</strain>
    </source>
</reference>
<proteinExistence type="predicted"/>
<dbReference type="OrthoDB" id="2691920at2759"/>
<evidence type="ECO:0000313" key="2">
    <source>
        <dbReference type="Proteomes" id="UP000054018"/>
    </source>
</evidence>
<name>A0A0C9ZZP4_9AGAM</name>
<gene>
    <name evidence="1" type="ORF">PISMIDRAFT_46931</name>
</gene>
<sequence length="102" mass="11651">NMYLPYPNKSMMCLGDWYWNQGAHKSQESFKQLIDIVGGASFSPAAVAHALWDAIDDQLSHNQFDGDWPEWLREDHGWTCSLVTISVPFHSHVKDPGLKNYT</sequence>
<dbReference type="HOGENOM" id="CLU_2126916_0_0_1"/>